<dbReference type="Proteomes" id="UP000830671">
    <property type="component" value="Chromosome 9"/>
</dbReference>
<dbReference type="GeneID" id="73351085"/>
<dbReference type="GO" id="GO:0050163">
    <property type="term" value="F:oxaloacetate tautomerase activity"/>
    <property type="evidence" value="ECO:0007669"/>
    <property type="project" value="UniProtKB-ARBA"/>
</dbReference>
<keyword evidence="7" id="KW-1185">Reference proteome</keyword>
<comment type="similarity">
    <text evidence="1">Belongs to the FAH family.</text>
</comment>
<feature type="compositionally biased region" description="Basic and acidic residues" evidence="3">
    <location>
        <begin position="357"/>
        <end position="374"/>
    </location>
</feature>
<evidence type="ECO:0000256" key="4">
    <source>
        <dbReference type="SAM" id="Phobius"/>
    </source>
</evidence>
<dbReference type="EMBL" id="CP019481">
    <property type="protein sequence ID" value="UQC91624.1"/>
    <property type="molecule type" value="Genomic_DNA"/>
</dbReference>
<proteinExistence type="inferred from homology"/>
<evidence type="ECO:0000256" key="1">
    <source>
        <dbReference type="ARBA" id="ARBA00010211"/>
    </source>
</evidence>
<dbReference type="Gene3D" id="3.90.850.10">
    <property type="entry name" value="Fumarylacetoacetase-like, C-terminal domain"/>
    <property type="match status" value="1"/>
</dbReference>
<feature type="transmembrane region" description="Helical" evidence="4">
    <location>
        <begin position="572"/>
        <end position="591"/>
    </location>
</feature>
<feature type="transmembrane region" description="Helical" evidence="4">
    <location>
        <begin position="470"/>
        <end position="491"/>
    </location>
</feature>
<dbReference type="InterPro" id="IPR036663">
    <property type="entry name" value="Fumarylacetoacetase_C_sf"/>
</dbReference>
<dbReference type="GO" id="GO:0006107">
    <property type="term" value="P:oxaloacetate metabolic process"/>
    <property type="evidence" value="ECO:0007669"/>
    <property type="project" value="UniProtKB-ARBA"/>
</dbReference>
<accession>A0A9Q8T9A7</accession>
<name>A0A9Q8T9A7_9PEZI</name>
<feature type="compositionally biased region" description="Basic and acidic residues" evidence="3">
    <location>
        <begin position="415"/>
        <end position="429"/>
    </location>
</feature>
<feature type="domain" description="Fumarylacetoacetase-like C-terminal" evidence="5">
    <location>
        <begin position="84"/>
        <end position="293"/>
    </location>
</feature>
<reference evidence="6" key="1">
    <citation type="journal article" date="2021" name="Mol. Plant Microbe Interact.">
        <title>Complete Genome Sequence of the Plant-Pathogenic Fungus Colletotrichum lupini.</title>
        <authorList>
            <person name="Baroncelli R."/>
            <person name="Pensec F."/>
            <person name="Da Lio D."/>
            <person name="Boufleur T."/>
            <person name="Vicente I."/>
            <person name="Sarrocco S."/>
            <person name="Picot A."/>
            <person name="Baraldi E."/>
            <person name="Sukno S."/>
            <person name="Thon M."/>
            <person name="Le Floch G."/>
        </authorList>
    </citation>
    <scope>NUCLEOTIDE SEQUENCE</scope>
    <source>
        <strain evidence="6">IMI 504893</strain>
    </source>
</reference>
<dbReference type="PANTHER" id="PTHR35394">
    <property type="entry name" value="DUF3176 DOMAIN-CONTAINING PROTEIN"/>
    <property type="match status" value="1"/>
</dbReference>
<dbReference type="AlphaFoldDB" id="A0A9Q8T9A7"/>
<keyword evidence="4" id="KW-1133">Transmembrane helix</keyword>
<evidence type="ECO:0000259" key="5">
    <source>
        <dbReference type="Pfam" id="PF01557"/>
    </source>
</evidence>
<dbReference type="RefSeq" id="XP_049153222.1">
    <property type="nucleotide sequence ID" value="XM_049296075.1"/>
</dbReference>
<evidence type="ECO:0000313" key="7">
    <source>
        <dbReference type="Proteomes" id="UP000830671"/>
    </source>
</evidence>
<sequence>MSVSWQRLIRFAASDGRILRGEPILPHEGFDLGNTTEETSLKARVIEGSDIYDTSGKTKVTDEVVVVKKLLGPLAQEDVPILRCVGLNYATHIREAGRKPPPFPFIFFKPNTTVLDHDADVIIPKICQDDQADYEGELCLIIGKDAKDVSVSDALNYVAAYTCGNDISSRKLQRDAAFAGNVPQWGFSKGFDTFAPLGPCLVRPDLVGDPKSLHLETKVDGEVRQTEGVDDLLFDCAYIISHLSSGTTLQKGSVIMTGTPGGVGAGFKPPKWLAPGNKMEVTITNIGTLKNGVNATVPQTLMARQTHRKTRPFVAVTMRAFSWASGSKKGKRPPRNMELYGEAEELDLGTPISSQDNTRDAHISHAGQDDETRQVRRKPVPSYVPPLGYDEALLLSSAHTHVYDWEQELESTARPSDEPRSTEIGRDLHSKSTFASGETDYELVKTSSAEKTRNNTRRSPRRRWQILKGWWPEIIWCLVSVVCIIVLISVLRSYDNQPLPNWPLGLTLNTVVAFISTFCRTSFVLPVVESLSQYKWNWYKSPRPLGDFAVFDEASRGPWGSLKLLLRTKGRLVGILSAVILVSGIATSTLTQSVVTYPTRQVAIPGNETALTRRNNEYFWATANGPSRRDIMFPINQIIPRSLYTPPNEVMPYYQASCRSNNCTWDDFTSLAVCVDMKNVTDLLETDGDPIEMGTHSTLPNGLKLQRSYGYGNLNISSGPSLAFNGTDAMGAKIWNFFVVNGPRLRATEIMLHWCVNTYRVTVQDNLPVTQKVASYTNPQTGEVLVETYNMTSNVTYLTSPDNPGKKYVADGMGPAEIAAILDSTLSGTYIDGGTYMFQNGTQIYGTALSRAAIGINETTESQKLDDALFTTLRNLTENIASGLTNALLVSNVSGTAWLEERFVSIRWPWLTLLAAQVGLSILTLAIIMVETASLDIEIVKGSPLPALLAVHPDEKSVLLADHVEETPNKDSRLPHLRASGITGGLRRDGEYWVLQGIKGRNPFFLATLSLVLAICNSRCP</sequence>
<keyword evidence="4" id="KW-0472">Membrane</keyword>
<evidence type="ECO:0000256" key="2">
    <source>
        <dbReference type="ARBA" id="ARBA00022723"/>
    </source>
</evidence>
<evidence type="ECO:0000313" key="6">
    <source>
        <dbReference type="EMBL" id="UQC91624.1"/>
    </source>
</evidence>
<dbReference type="InterPro" id="IPR021514">
    <property type="entry name" value="DUF3176"/>
</dbReference>
<dbReference type="SUPFAM" id="SSF56529">
    <property type="entry name" value="FAH"/>
    <property type="match status" value="1"/>
</dbReference>
<feature type="region of interest" description="Disordered" evidence="3">
    <location>
        <begin position="409"/>
        <end position="429"/>
    </location>
</feature>
<dbReference type="FunFam" id="3.90.850.10:FF:000002">
    <property type="entry name" value="2-hydroxyhepta-2,4-diene-1,7-dioate isomerase"/>
    <property type="match status" value="1"/>
</dbReference>
<dbReference type="GO" id="GO:0046872">
    <property type="term" value="F:metal ion binding"/>
    <property type="evidence" value="ECO:0007669"/>
    <property type="project" value="UniProtKB-KW"/>
</dbReference>
<dbReference type="InterPro" id="IPR011234">
    <property type="entry name" value="Fumarylacetoacetase-like_C"/>
</dbReference>
<keyword evidence="2" id="KW-0479">Metal-binding</keyword>
<organism evidence="6 7">
    <name type="scientific">Colletotrichum lupini</name>
    <dbReference type="NCBI Taxonomy" id="145971"/>
    <lineage>
        <taxon>Eukaryota</taxon>
        <taxon>Fungi</taxon>
        <taxon>Dikarya</taxon>
        <taxon>Ascomycota</taxon>
        <taxon>Pezizomycotina</taxon>
        <taxon>Sordariomycetes</taxon>
        <taxon>Hypocreomycetidae</taxon>
        <taxon>Glomerellales</taxon>
        <taxon>Glomerellaceae</taxon>
        <taxon>Colletotrichum</taxon>
        <taxon>Colletotrichum acutatum species complex</taxon>
    </lineage>
</organism>
<dbReference type="KEGG" id="clup:CLUP02_17160"/>
<dbReference type="Pfam" id="PF11374">
    <property type="entry name" value="DUF3176"/>
    <property type="match status" value="1"/>
</dbReference>
<dbReference type="Pfam" id="PF01557">
    <property type="entry name" value="FAA_hydrolase"/>
    <property type="match status" value="1"/>
</dbReference>
<gene>
    <name evidence="6" type="ORF">CLUP02_17160</name>
</gene>
<evidence type="ECO:0000256" key="3">
    <source>
        <dbReference type="SAM" id="MobiDB-lite"/>
    </source>
</evidence>
<feature type="region of interest" description="Disordered" evidence="3">
    <location>
        <begin position="349"/>
        <end position="382"/>
    </location>
</feature>
<protein>
    <recommendedName>
        <fullName evidence="5">Fumarylacetoacetase-like C-terminal domain-containing protein</fullName>
    </recommendedName>
</protein>
<keyword evidence="4" id="KW-0812">Transmembrane</keyword>
<dbReference type="PANTHER" id="PTHR35394:SF5">
    <property type="entry name" value="DUF3176 DOMAIN-CONTAINING PROTEIN"/>
    <property type="match status" value="1"/>
</dbReference>